<name>A0ABV1QWV2_9HYPH</name>
<feature type="region of interest" description="Disordered" evidence="1">
    <location>
        <begin position="41"/>
        <end position="82"/>
    </location>
</feature>
<dbReference type="EMBL" id="JBELQD010000001">
    <property type="protein sequence ID" value="MER2286925.1"/>
    <property type="molecule type" value="Genomic_DNA"/>
</dbReference>
<dbReference type="RefSeq" id="WP_350377251.1">
    <property type="nucleotide sequence ID" value="NZ_JBELQD010000001.1"/>
</dbReference>
<comment type="caution">
    <text evidence="2">The sequence shown here is derived from an EMBL/GenBank/DDBJ whole genome shotgun (WGS) entry which is preliminary data.</text>
</comment>
<sequence length="353" mass="38079">MPRSTTRHHDRDVAALRSELAGIAVEVGFIRVERMLARKYRSDQPRAPAGQPDGGRWVSAPSGGARWMSANSGGQAETQTEEAVTEDGSRVLSIRIRANARADWDAQHTVTAPDGTRTVFETSGLTQTIRDGETGEILGRSTLTADGAESEAFSQPARGLPGKLGQRISLTLEAAGTLFSVLAGRGGNGRKAVFAAPASEYIPGDAYDDRAIWVGAVGQAELDQLRPRNREMQALADSVAAEVRASGDFRTAQDFGNKVHARIAKNVNGREDPNFVAETSYDPATGVDQNSGAKGFLRLDLLERTQLSTVCVYDHKTGNADLRPTRAIDIISAVQKRFGPGYRYIMIMIKPKL</sequence>
<accession>A0ABV1QWV2</accession>
<keyword evidence="3" id="KW-1185">Reference proteome</keyword>
<evidence type="ECO:0000256" key="1">
    <source>
        <dbReference type="SAM" id="MobiDB-lite"/>
    </source>
</evidence>
<reference evidence="2" key="1">
    <citation type="submission" date="2024-06" db="EMBL/GenBank/DDBJ databases">
        <authorList>
            <person name="Campbell A.G."/>
        </authorList>
    </citation>
    <scope>NUCLEOTIDE SEQUENCE</scope>
    <source>
        <strain evidence="2">EM17</strain>
    </source>
</reference>
<gene>
    <name evidence="2" type="ORF">ABS770_01530</name>
</gene>
<proteinExistence type="predicted"/>
<evidence type="ECO:0000313" key="2">
    <source>
        <dbReference type="EMBL" id="MER2286925.1"/>
    </source>
</evidence>
<dbReference type="Proteomes" id="UP001432995">
    <property type="component" value="Unassembled WGS sequence"/>
</dbReference>
<organism evidence="2 3">
    <name type="scientific">Methylobacterium brachiatum</name>
    <dbReference type="NCBI Taxonomy" id="269660"/>
    <lineage>
        <taxon>Bacteria</taxon>
        <taxon>Pseudomonadati</taxon>
        <taxon>Pseudomonadota</taxon>
        <taxon>Alphaproteobacteria</taxon>
        <taxon>Hyphomicrobiales</taxon>
        <taxon>Methylobacteriaceae</taxon>
        <taxon>Methylobacterium</taxon>
    </lineage>
</organism>
<protein>
    <submittedName>
        <fullName evidence="2">Uncharacterized protein</fullName>
    </submittedName>
</protein>
<evidence type="ECO:0000313" key="3">
    <source>
        <dbReference type="Proteomes" id="UP001432995"/>
    </source>
</evidence>